<keyword evidence="3" id="KW-0328">Glycosyltransferase</keyword>
<sequence>MKILYLITSLENGGTQFVIPQIVEVFQKYGHTVDIVSCEPRDMLGAGRLDEAGLPYTVMANRKRSKIRNIISLVKIIRRSKPDVIWTSLSAATFVGQIAGKLTGVPVVSWKHSATVRSYTKAIQNCSQLWIADSPTVADFLETNVGVPKNHIMSWPLYCCGTSVSVPDYWKGEGILRLGSIGRLAEQKNYFVLLEGLHLFRERNPGLADRVCLTIVGEGHQRAELQGMINRYEMQNEVSLVGLLSKQDTAAFLGGLHVYVQPSLFEGMCLAAHEAMAAGSCHRHTRRRTSEKCA</sequence>
<dbReference type="Gene3D" id="3.40.50.2000">
    <property type="entry name" value="Glycogen Phosphorylase B"/>
    <property type="match status" value="2"/>
</dbReference>
<evidence type="ECO:0000259" key="1">
    <source>
        <dbReference type="Pfam" id="PF00534"/>
    </source>
</evidence>
<dbReference type="SUPFAM" id="SSF53756">
    <property type="entry name" value="UDP-Glycosyltransferase/glycogen phosphorylase"/>
    <property type="match status" value="1"/>
</dbReference>
<keyword evidence="4" id="KW-1185">Reference proteome</keyword>
<comment type="caution">
    <text evidence="3">The sequence shown here is derived from an EMBL/GenBank/DDBJ whole genome shotgun (WGS) entry which is preliminary data.</text>
</comment>
<feature type="domain" description="Glycosyltransferase subfamily 4-like N-terminal" evidence="2">
    <location>
        <begin position="13"/>
        <end position="156"/>
    </location>
</feature>
<name>A0ABS8VQV4_9PROT</name>
<dbReference type="RefSeq" id="WP_232875989.1">
    <property type="nucleotide sequence ID" value="NZ_JAJSOJ010000001.1"/>
</dbReference>
<organism evidence="3 4">
    <name type="scientific">Acetobacter sicerae</name>
    <dbReference type="NCBI Taxonomy" id="85325"/>
    <lineage>
        <taxon>Bacteria</taxon>
        <taxon>Pseudomonadati</taxon>
        <taxon>Pseudomonadota</taxon>
        <taxon>Alphaproteobacteria</taxon>
        <taxon>Acetobacterales</taxon>
        <taxon>Acetobacteraceae</taxon>
        <taxon>Acetobacter</taxon>
    </lineage>
</organism>
<dbReference type="GO" id="GO:0016757">
    <property type="term" value="F:glycosyltransferase activity"/>
    <property type="evidence" value="ECO:0007669"/>
    <property type="project" value="UniProtKB-KW"/>
</dbReference>
<proteinExistence type="predicted"/>
<reference evidence="3 4" key="1">
    <citation type="submission" date="2021-12" db="EMBL/GenBank/DDBJ databases">
        <title>Genome sequence of Acetobacter sicerae DmPark20a_162.</title>
        <authorList>
            <person name="Chaston J.M."/>
        </authorList>
    </citation>
    <scope>NUCLEOTIDE SEQUENCE [LARGE SCALE GENOMIC DNA]</scope>
    <source>
        <strain evidence="3 4">DmPark20a_162</strain>
    </source>
</reference>
<dbReference type="InterPro" id="IPR028098">
    <property type="entry name" value="Glyco_trans_4-like_N"/>
</dbReference>
<dbReference type="PANTHER" id="PTHR45947:SF11">
    <property type="entry name" value="SLR1508 PROTEIN"/>
    <property type="match status" value="1"/>
</dbReference>
<dbReference type="Proteomes" id="UP001521074">
    <property type="component" value="Unassembled WGS sequence"/>
</dbReference>
<dbReference type="EMBL" id="JAJSOJ010000001">
    <property type="protein sequence ID" value="MCE0742346.1"/>
    <property type="molecule type" value="Genomic_DNA"/>
</dbReference>
<gene>
    <name evidence="3" type="ORF">LWC05_00330</name>
</gene>
<dbReference type="InterPro" id="IPR050194">
    <property type="entry name" value="Glycosyltransferase_grp1"/>
</dbReference>
<dbReference type="EC" id="2.4.-.-" evidence="3"/>
<accession>A0ABS8VQV4</accession>
<evidence type="ECO:0000259" key="2">
    <source>
        <dbReference type="Pfam" id="PF13439"/>
    </source>
</evidence>
<dbReference type="Pfam" id="PF13439">
    <property type="entry name" value="Glyco_transf_4"/>
    <property type="match status" value="1"/>
</dbReference>
<dbReference type="InterPro" id="IPR001296">
    <property type="entry name" value="Glyco_trans_1"/>
</dbReference>
<evidence type="ECO:0000313" key="4">
    <source>
        <dbReference type="Proteomes" id="UP001521074"/>
    </source>
</evidence>
<protein>
    <submittedName>
        <fullName evidence="3">Glycosyltransferase</fullName>
        <ecNumber evidence="3">2.4.-.-</ecNumber>
    </submittedName>
</protein>
<feature type="domain" description="Glycosyl transferase family 1" evidence="1">
    <location>
        <begin position="178"/>
        <end position="279"/>
    </location>
</feature>
<dbReference type="Pfam" id="PF00534">
    <property type="entry name" value="Glycos_transf_1"/>
    <property type="match status" value="1"/>
</dbReference>
<keyword evidence="3" id="KW-0808">Transferase</keyword>
<evidence type="ECO:0000313" key="3">
    <source>
        <dbReference type="EMBL" id="MCE0742346.1"/>
    </source>
</evidence>
<dbReference type="PANTHER" id="PTHR45947">
    <property type="entry name" value="SULFOQUINOVOSYL TRANSFERASE SQD2"/>
    <property type="match status" value="1"/>
</dbReference>